<dbReference type="PROSITE" id="PS51987">
    <property type="entry name" value="GS_CATALYTIC"/>
    <property type="match status" value="1"/>
</dbReference>
<dbReference type="InterPro" id="IPR008146">
    <property type="entry name" value="Gln_synth_cat_dom"/>
</dbReference>
<feature type="domain" description="GS catalytic" evidence="5">
    <location>
        <begin position="126"/>
        <end position="461"/>
    </location>
</feature>
<evidence type="ECO:0000259" key="5">
    <source>
        <dbReference type="PROSITE" id="PS51987"/>
    </source>
</evidence>
<dbReference type="SMART" id="SM01230">
    <property type="entry name" value="Gln-synt_C"/>
    <property type="match status" value="1"/>
</dbReference>
<evidence type="ECO:0000256" key="2">
    <source>
        <dbReference type="ARBA" id="ARBA00022598"/>
    </source>
</evidence>
<protein>
    <submittedName>
        <fullName evidence="6">Glutamine synthetase family protein</fullName>
        <ecNumber evidence="6">6.3.1.-</ecNumber>
    </submittedName>
</protein>
<comment type="similarity">
    <text evidence="3 4">Belongs to the glutamine synthetase family.</text>
</comment>
<proteinExistence type="inferred from homology"/>
<reference evidence="7" key="1">
    <citation type="journal article" date="2019" name="Int. J. Syst. Evol. Microbiol.">
        <title>The Global Catalogue of Microorganisms (GCM) 10K type strain sequencing project: providing services to taxonomists for standard genome sequencing and annotation.</title>
        <authorList>
            <consortium name="The Broad Institute Genomics Platform"/>
            <consortium name="The Broad Institute Genome Sequencing Center for Infectious Disease"/>
            <person name="Wu L."/>
            <person name="Ma J."/>
        </authorList>
    </citation>
    <scope>NUCLEOTIDE SEQUENCE [LARGE SCALE GENOMIC DNA]</scope>
    <source>
        <strain evidence="7">CCUG 66188</strain>
    </source>
</reference>
<sequence>MMTDTRPSEAASIEEVEAFLAKHPDISAFDLVLIDPNGIARGKIIRRHELLGLYKSGRHLPGSILGLDVTGEDVDETGLVWDDGDADRIAWPIAGSLVELPWTSPKRGEVRVSLYELDGTRMGADPRHALSRQIEAFNQIGMNPVMAFELEFYLLDATRDANGRPQAARMPITGDLNQTNQVYSLDPLDNMQAFIAQLYAHAETQGLPVETMISEYAPGQYELTLRHRDSGLRAADDLVMLKRLVRGLAIRHGMRANFMAKPFGGRSGSGMHLHTSLTDDAGKNLMADTGGDLAPLLLNAVAGLQKTLAESMLLYAPNINSWRRFGRNSYAPTAATWGRNNRSVAIRVPAGNPANRHIEHRTPGVDANPYLVAAGVLAGMYEGIRDKVQPEAEATSYDADSAYGLPADWASAISCASGSAFLRQALGEKMAHVFLALRQSEYDRFIAEVTAEEFDYFSNTI</sequence>
<evidence type="ECO:0000313" key="7">
    <source>
        <dbReference type="Proteomes" id="UP001596353"/>
    </source>
</evidence>
<dbReference type="Proteomes" id="UP001596353">
    <property type="component" value="Unassembled WGS sequence"/>
</dbReference>
<evidence type="ECO:0000256" key="4">
    <source>
        <dbReference type="RuleBase" id="RU000384"/>
    </source>
</evidence>
<organism evidence="6 7">
    <name type="scientific">Sulfitobacter porphyrae</name>
    <dbReference type="NCBI Taxonomy" id="1246864"/>
    <lineage>
        <taxon>Bacteria</taxon>
        <taxon>Pseudomonadati</taxon>
        <taxon>Pseudomonadota</taxon>
        <taxon>Alphaproteobacteria</taxon>
        <taxon>Rhodobacterales</taxon>
        <taxon>Roseobacteraceae</taxon>
        <taxon>Sulfitobacter</taxon>
    </lineage>
</organism>
<dbReference type="SUPFAM" id="SSF55931">
    <property type="entry name" value="Glutamine synthetase/guanido kinase"/>
    <property type="match status" value="1"/>
</dbReference>
<dbReference type="Pfam" id="PF00120">
    <property type="entry name" value="Gln-synt_C"/>
    <property type="match status" value="1"/>
</dbReference>
<comment type="cofactor">
    <cofactor evidence="1">
        <name>Mg(2+)</name>
        <dbReference type="ChEBI" id="CHEBI:18420"/>
    </cofactor>
</comment>
<dbReference type="EMBL" id="JBHSWG010000004">
    <property type="protein sequence ID" value="MFC6762506.1"/>
    <property type="molecule type" value="Genomic_DNA"/>
</dbReference>
<accession>A0ABW2BBB3</accession>
<dbReference type="SUPFAM" id="SSF54368">
    <property type="entry name" value="Glutamine synthetase, N-terminal domain"/>
    <property type="match status" value="1"/>
</dbReference>
<dbReference type="PANTHER" id="PTHR43785:SF12">
    <property type="entry name" value="TYPE-1 GLUTAMINE SYNTHETASE 2"/>
    <property type="match status" value="1"/>
</dbReference>
<comment type="caution">
    <text evidence="6">The sequence shown here is derived from an EMBL/GenBank/DDBJ whole genome shotgun (WGS) entry which is preliminary data.</text>
</comment>
<keyword evidence="2 6" id="KW-0436">Ligase</keyword>
<dbReference type="PANTHER" id="PTHR43785">
    <property type="entry name" value="GAMMA-GLUTAMYLPUTRESCINE SYNTHETASE"/>
    <property type="match status" value="1"/>
</dbReference>
<evidence type="ECO:0000256" key="1">
    <source>
        <dbReference type="ARBA" id="ARBA00001946"/>
    </source>
</evidence>
<keyword evidence="7" id="KW-1185">Reference proteome</keyword>
<gene>
    <name evidence="6" type="ORF">ACFQFQ_27910</name>
</gene>
<dbReference type="Gene3D" id="3.30.590.10">
    <property type="entry name" value="Glutamine synthetase/guanido kinase, catalytic domain"/>
    <property type="match status" value="1"/>
</dbReference>
<dbReference type="InterPro" id="IPR014746">
    <property type="entry name" value="Gln_synth/guanido_kin_cat_dom"/>
</dbReference>
<dbReference type="InterPro" id="IPR036651">
    <property type="entry name" value="Gln_synt_N_sf"/>
</dbReference>
<dbReference type="GO" id="GO:0016874">
    <property type="term" value="F:ligase activity"/>
    <property type="evidence" value="ECO:0007669"/>
    <property type="project" value="UniProtKB-KW"/>
</dbReference>
<dbReference type="EC" id="6.3.1.-" evidence="6"/>
<evidence type="ECO:0000313" key="6">
    <source>
        <dbReference type="EMBL" id="MFC6762506.1"/>
    </source>
</evidence>
<name>A0ABW2BBB3_9RHOB</name>
<evidence type="ECO:0000256" key="3">
    <source>
        <dbReference type="PROSITE-ProRule" id="PRU01331"/>
    </source>
</evidence>